<evidence type="ECO:0000313" key="2">
    <source>
        <dbReference type="Proteomes" id="UP001207918"/>
    </source>
</evidence>
<proteinExistence type="predicted"/>
<comment type="caution">
    <text evidence="1">The sequence shown here is derived from an EMBL/GenBank/DDBJ whole genome shotgun (WGS) entry which is preliminary data.</text>
</comment>
<dbReference type="Proteomes" id="UP001207918">
    <property type="component" value="Unassembled WGS sequence"/>
</dbReference>
<evidence type="ECO:0000313" key="1">
    <source>
        <dbReference type="EMBL" id="MCW9705814.1"/>
    </source>
</evidence>
<name>A0ABT3PIP9_9BACT</name>
<gene>
    <name evidence="1" type="ORF">J6I44_03055</name>
</gene>
<accession>A0ABT3PIP9</accession>
<dbReference type="EMBL" id="JAGGJA010000002">
    <property type="protein sequence ID" value="MCW9705814.1"/>
    <property type="molecule type" value="Genomic_DNA"/>
</dbReference>
<reference evidence="1 2" key="1">
    <citation type="submission" date="2021-03" db="EMBL/GenBank/DDBJ databases">
        <title>Aliifodinibius sp. nov., a new bacterium isolated from saline soil.</title>
        <authorList>
            <person name="Galisteo C."/>
            <person name="De La Haba R."/>
            <person name="Sanchez-Porro C."/>
            <person name="Ventosa A."/>
        </authorList>
    </citation>
    <scope>NUCLEOTIDE SEQUENCE [LARGE SCALE GENOMIC DNA]</scope>
    <source>
        <strain evidence="1 2">1BSP15-2V2</strain>
    </source>
</reference>
<keyword evidence="2" id="KW-1185">Reference proteome</keyword>
<organism evidence="1 2">
    <name type="scientific">Fodinibius salsisoli</name>
    <dbReference type="NCBI Taxonomy" id="2820877"/>
    <lineage>
        <taxon>Bacteria</taxon>
        <taxon>Pseudomonadati</taxon>
        <taxon>Balneolota</taxon>
        <taxon>Balneolia</taxon>
        <taxon>Balneolales</taxon>
        <taxon>Balneolaceae</taxon>
        <taxon>Fodinibius</taxon>
    </lineage>
</organism>
<sequence>MYCTKTELEPGEKKKLNQFIQTVSINDLSHKELKKLALIYNVTWYRDKSIPYLIKSIRRQHAGTFPNIYVRAYRFLFDNYDIPDERIEKTEAEKYKERGEDLEYEFYQQYEDYLESLNCEIESETVEAWNDVGTVDETEMNMIYSDDIQISYNFYAGHFSLWVHDDFAYQAELKDHSDVYRTINAIDQLIKSDRIEEMNWQEIESKIN</sequence>
<protein>
    <submittedName>
        <fullName evidence="1">Uncharacterized protein</fullName>
    </submittedName>
</protein>
<dbReference type="RefSeq" id="WP_265764482.1">
    <property type="nucleotide sequence ID" value="NZ_JAGGJA010000002.1"/>
</dbReference>